<sequence length="222" mass="23987">MLAGVALAGVPRFGPQRWRLGLFGGALPHHDFQAPSLPPMPPHHGGMSSSWPLILLVVIAAAAAVAFWLVLRAVLRTRRGRGLPPALSQTELEPPALTADAGPDDEGEPDAPIVHRGLRLALDVLDEQREPADAIVKAWLGLQSAAEDSGVERRAAETPTEFTRRVITRVQADAAAAQQLVDVYQAVRFGAHEITAADVRAARTAVERMLSSWHEPILRSRR</sequence>
<dbReference type="EMBL" id="BAABBV010000001">
    <property type="protein sequence ID" value="GAA4155002.1"/>
    <property type="molecule type" value="Genomic_DNA"/>
</dbReference>
<keyword evidence="2" id="KW-0812">Transmembrane</keyword>
<evidence type="ECO:0000256" key="1">
    <source>
        <dbReference type="SAM" id="MobiDB-lite"/>
    </source>
</evidence>
<keyword evidence="5" id="KW-1185">Reference proteome</keyword>
<feature type="transmembrane region" description="Helical" evidence="2">
    <location>
        <begin position="50"/>
        <end position="71"/>
    </location>
</feature>
<accession>A0ABP7ZEA7</accession>
<evidence type="ECO:0000259" key="3">
    <source>
        <dbReference type="Pfam" id="PF13559"/>
    </source>
</evidence>
<evidence type="ECO:0000313" key="5">
    <source>
        <dbReference type="Proteomes" id="UP001415169"/>
    </source>
</evidence>
<name>A0ABP7ZEA7_9MICO</name>
<keyword evidence="2" id="KW-0472">Membrane</keyword>
<proteinExistence type="predicted"/>
<reference evidence="4" key="2">
    <citation type="submission" date="2023-12" db="EMBL/GenBank/DDBJ databases">
        <authorList>
            <person name="Sun Q."/>
            <person name="Inoue M."/>
        </authorList>
    </citation>
    <scope>NUCLEOTIDE SEQUENCE</scope>
    <source>
        <strain evidence="4">JCM 17590</strain>
    </source>
</reference>
<comment type="caution">
    <text evidence="4">The sequence shown here is derived from an EMBL/GenBank/DDBJ whole genome shotgun (WGS) entry which is preliminary data.</text>
</comment>
<evidence type="ECO:0000256" key="2">
    <source>
        <dbReference type="SAM" id="Phobius"/>
    </source>
</evidence>
<feature type="region of interest" description="Disordered" evidence="1">
    <location>
        <begin position="83"/>
        <end position="112"/>
    </location>
</feature>
<dbReference type="InterPro" id="IPR025403">
    <property type="entry name" value="TgpA-like_C"/>
</dbReference>
<organism evidence="4 5">
    <name type="scientific">Gryllotalpicola daejeonensis</name>
    <dbReference type="NCBI Taxonomy" id="993087"/>
    <lineage>
        <taxon>Bacteria</taxon>
        <taxon>Bacillati</taxon>
        <taxon>Actinomycetota</taxon>
        <taxon>Actinomycetes</taxon>
        <taxon>Micrococcales</taxon>
        <taxon>Microbacteriaceae</taxon>
        <taxon>Gryllotalpicola</taxon>
    </lineage>
</organism>
<protein>
    <recommendedName>
        <fullName evidence="3">Protein-glutamine gamma-glutamyltransferase-like C-terminal domain-containing protein</fullName>
    </recommendedName>
</protein>
<evidence type="ECO:0000313" key="4">
    <source>
        <dbReference type="EMBL" id="GAA4155002.1"/>
    </source>
</evidence>
<keyword evidence="2" id="KW-1133">Transmembrane helix</keyword>
<dbReference type="RefSeq" id="WP_344790007.1">
    <property type="nucleotide sequence ID" value="NZ_BAABBV010000001.1"/>
</dbReference>
<dbReference type="Proteomes" id="UP001415169">
    <property type="component" value="Unassembled WGS sequence"/>
</dbReference>
<gene>
    <name evidence="4" type="ORF">GCM10022286_03380</name>
</gene>
<reference evidence="4" key="1">
    <citation type="journal article" date="2014" name="Int. J. Syst. Evol. Microbiol.">
        <title>Complete genome of a new Firmicutes species belonging to the dominant human colonic microbiota ('Ruminococcus bicirculans') reveals two chromosomes and a selective capacity to utilize plant glucans.</title>
        <authorList>
            <consortium name="NISC Comparative Sequencing Program"/>
            <person name="Wegmann U."/>
            <person name="Louis P."/>
            <person name="Goesmann A."/>
            <person name="Henrissat B."/>
            <person name="Duncan S.H."/>
            <person name="Flint H.J."/>
        </authorList>
    </citation>
    <scope>NUCLEOTIDE SEQUENCE</scope>
    <source>
        <strain evidence="4">JCM 17590</strain>
    </source>
</reference>
<dbReference type="Pfam" id="PF13559">
    <property type="entry name" value="DUF4129"/>
    <property type="match status" value="1"/>
</dbReference>
<feature type="domain" description="Protein-glutamine gamma-glutamyltransferase-like C-terminal" evidence="3">
    <location>
        <begin position="138"/>
        <end position="207"/>
    </location>
</feature>